<reference evidence="2 3" key="1">
    <citation type="submission" date="2011-04" db="EMBL/GenBank/DDBJ databases">
        <title>The Genome Sequence of Dysgonomonas gadei ATCC BAA-286.</title>
        <authorList>
            <consortium name="The Broad Institute Genome Sequencing Platform"/>
            <person name="Earl A."/>
            <person name="Ward D."/>
            <person name="Feldgarden M."/>
            <person name="Gevers D."/>
            <person name="Pudlo N."/>
            <person name="Martens E."/>
            <person name="Allen-Vercoe E."/>
            <person name="Young S.K."/>
            <person name="Zeng Q."/>
            <person name="Gargeya S."/>
            <person name="Fitzgerald M."/>
            <person name="Haas B."/>
            <person name="Abouelleil A."/>
            <person name="Alvarado L."/>
            <person name="Arachchi H.M."/>
            <person name="Berlin A."/>
            <person name="Brown A."/>
            <person name="Chapman S.B."/>
            <person name="Chen Z."/>
            <person name="Dunbar C."/>
            <person name="Freedman E."/>
            <person name="Gearin G."/>
            <person name="Gellesch M."/>
            <person name="Goldberg J."/>
            <person name="Griggs A."/>
            <person name="Gujja S."/>
            <person name="Heiman D."/>
            <person name="Howarth C."/>
            <person name="Larson L."/>
            <person name="Lui A."/>
            <person name="MacDonald P.J.P."/>
            <person name="Mehta T."/>
            <person name="Montmayeur A."/>
            <person name="Murphy C."/>
            <person name="Neiman D."/>
            <person name="Pearson M."/>
            <person name="Priest M."/>
            <person name="Roberts A."/>
            <person name="Saif S."/>
            <person name="Shea T."/>
            <person name="Shenoy N."/>
            <person name="Sisk P."/>
            <person name="Stolte C."/>
            <person name="Sykes S."/>
            <person name="Yandava C."/>
            <person name="Wortman J."/>
            <person name="Nusbaum C."/>
            <person name="Birren B."/>
        </authorList>
    </citation>
    <scope>NUCLEOTIDE SEQUENCE [LARGE SCALE GENOMIC DNA]</scope>
    <source>
        <strain evidence="2 3">ATCC BAA-286</strain>
    </source>
</reference>
<protein>
    <submittedName>
        <fullName evidence="2">Uncharacterized protein</fullName>
    </submittedName>
</protein>
<comment type="caution">
    <text evidence="2">The sequence shown here is derived from an EMBL/GenBank/DDBJ whole genome shotgun (WGS) entry which is preliminary data.</text>
</comment>
<organism evidence="2 3">
    <name type="scientific">Dysgonomonas gadei ATCC BAA-286</name>
    <dbReference type="NCBI Taxonomy" id="742766"/>
    <lineage>
        <taxon>Bacteria</taxon>
        <taxon>Pseudomonadati</taxon>
        <taxon>Bacteroidota</taxon>
        <taxon>Bacteroidia</taxon>
        <taxon>Bacteroidales</taxon>
        <taxon>Dysgonomonadaceae</taxon>
        <taxon>Dysgonomonas</taxon>
    </lineage>
</organism>
<keyword evidence="1" id="KW-1133">Transmembrane helix</keyword>
<evidence type="ECO:0000313" key="2">
    <source>
        <dbReference type="EMBL" id="EGK02089.1"/>
    </source>
</evidence>
<evidence type="ECO:0000256" key="1">
    <source>
        <dbReference type="SAM" id="Phobius"/>
    </source>
</evidence>
<dbReference type="HOGENOM" id="CLU_2733578_0_0_10"/>
<accession>F5IXA6</accession>
<dbReference type="EMBL" id="ADLV01000019">
    <property type="protein sequence ID" value="EGK02089.1"/>
    <property type="molecule type" value="Genomic_DNA"/>
</dbReference>
<keyword evidence="1" id="KW-0812">Transmembrane</keyword>
<sequence length="71" mass="8131">MTAAMIGEVLLNTAQIGNFLQIAAFLMFLSLYQWITKGEFRRGNNLVMVLLISICVNFHTQNNFLQTYSKK</sequence>
<evidence type="ECO:0000313" key="3">
    <source>
        <dbReference type="Proteomes" id="UP000004913"/>
    </source>
</evidence>
<keyword evidence="3" id="KW-1185">Reference proteome</keyword>
<proteinExistence type="predicted"/>
<name>F5IXA6_9BACT</name>
<dbReference type="AlphaFoldDB" id="F5IXA6"/>
<feature type="transmembrane region" description="Helical" evidence="1">
    <location>
        <begin position="46"/>
        <end position="65"/>
    </location>
</feature>
<feature type="transmembrane region" description="Helical" evidence="1">
    <location>
        <begin position="16"/>
        <end position="34"/>
    </location>
</feature>
<keyword evidence="1" id="KW-0472">Membrane</keyword>
<dbReference type="Proteomes" id="UP000004913">
    <property type="component" value="Unassembled WGS sequence"/>
</dbReference>
<gene>
    <name evidence="2" type="ORF">HMPREF9455_01723</name>
</gene>